<dbReference type="InterPro" id="IPR043472">
    <property type="entry name" value="Macro_dom-like"/>
</dbReference>
<feature type="region of interest" description="Disordered" evidence="1">
    <location>
        <begin position="1"/>
        <end position="22"/>
    </location>
</feature>
<dbReference type="Proteomes" id="UP000652761">
    <property type="component" value="Unassembled WGS sequence"/>
</dbReference>
<dbReference type="SMART" id="SM00506">
    <property type="entry name" value="A1pp"/>
    <property type="match status" value="1"/>
</dbReference>
<evidence type="ECO:0000259" key="2">
    <source>
        <dbReference type="PROSITE" id="PS51154"/>
    </source>
</evidence>
<organism evidence="3 4">
    <name type="scientific">Colocasia esculenta</name>
    <name type="common">Wild taro</name>
    <name type="synonym">Arum esculentum</name>
    <dbReference type="NCBI Taxonomy" id="4460"/>
    <lineage>
        <taxon>Eukaryota</taxon>
        <taxon>Viridiplantae</taxon>
        <taxon>Streptophyta</taxon>
        <taxon>Embryophyta</taxon>
        <taxon>Tracheophyta</taxon>
        <taxon>Spermatophyta</taxon>
        <taxon>Magnoliopsida</taxon>
        <taxon>Liliopsida</taxon>
        <taxon>Araceae</taxon>
        <taxon>Aroideae</taxon>
        <taxon>Colocasieae</taxon>
        <taxon>Colocasia</taxon>
    </lineage>
</organism>
<dbReference type="PROSITE" id="PS51154">
    <property type="entry name" value="MACRO"/>
    <property type="match status" value="1"/>
</dbReference>
<evidence type="ECO:0000256" key="1">
    <source>
        <dbReference type="SAM" id="MobiDB-lite"/>
    </source>
</evidence>
<evidence type="ECO:0000313" key="3">
    <source>
        <dbReference type="EMBL" id="MQL98419.1"/>
    </source>
</evidence>
<feature type="domain" description="Macro" evidence="2">
    <location>
        <begin position="33"/>
        <end position="218"/>
    </location>
</feature>
<dbReference type="AlphaFoldDB" id="A0A843W5G1"/>
<dbReference type="PANTHER" id="PTHR11106:SF27">
    <property type="entry name" value="MACRO DOMAIN-CONTAINING PROTEIN"/>
    <property type="match status" value="1"/>
</dbReference>
<gene>
    <name evidence="3" type="ORF">Taro_031126</name>
</gene>
<comment type="caution">
    <text evidence="3">The sequence shown here is derived from an EMBL/GenBank/DDBJ whole genome shotgun (WGS) entry which is preliminary data.</text>
</comment>
<dbReference type="NCBIfam" id="NF001664">
    <property type="entry name" value="PRK00431.1-6"/>
    <property type="match status" value="1"/>
</dbReference>
<dbReference type="OrthoDB" id="6133115at2759"/>
<protein>
    <recommendedName>
        <fullName evidence="2">Macro domain-containing protein</fullName>
    </recommendedName>
</protein>
<dbReference type="CDD" id="cd02908">
    <property type="entry name" value="Macro_OAADPr_deacetylase"/>
    <property type="match status" value="1"/>
</dbReference>
<evidence type="ECO:0000313" key="4">
    <source>
        <dbReference type="Proteomes" id="UP000652761"/>
    </source>
</evidence>
<sequence>MVENGRQLATAPSSGGDSVARAPSSLASENVDCGAGRFRLSLSSFLDIRKGDITVWSVDGSTDAIVNAANERMLGGGGVDGAIHRAAGPELVAACRAVPEVRPGVRCPTGEARITPAFRLPVSYVIHTVGPIYDTDKQPEVSLRNAYRNSLRLAKENGIMYIAFPAISCGVYRYPYEAASKIAISAVKEFSDDFKEVHFVLFSDDTYNAWLDTARELLP</sequence>
<name>A0A843W5G1_COLES</name>
<dbReference type="Gene3D" id="3.40.220.10">
    <property type="entry name" value="Leucine Aminopeptidase, subunit E, domain 1"/>
    <property type="match status" value="1"/>
</dbReference>
<accession>A0A843W5G1</accession>
<dbReference type="Pfam" id="PF01661">
    <property type="entry name" value="Macro"/>
    <property type="match status" value="1"/>
</dbReference>
<reference evidence="3" key="1">
    <citation type="submission" date="2017-07" db="EMBL/GenBank/DDBJ databases">
        <title>Taro Niue Genome Assembly and Annotation.</title>
        <authorList>
            <person name="Atibalentja N."/>
            <person name="Keating K."/>
            <person name="Fields C.J."/>
        </authorList>
    </citation>
    <scope>NUCLEOTIDE SEQUENCE</scope>
    <source>
        <strain evidence="3">Niue_2</strain>
        <tissue evidence="3">Leaf</tissue>
    </source>
</reference>
<dbReference type="InterPro" id="IPR002589">
    <property type="entry name" value="Macro_dom"/>
</dbReference>
<dbReference type="PANTHER" id="PTHR11106">
    <property type="entry name" value="GANGLIOSIDE INDUCED DIFFERENTIATION ASSOCIATED PROTEIN 2-RELATED"/>
    <property type="match status" value="1"/>
</dbReference>
<keyword evidence="4" id="KW-1185">Reference proteome</keyword>
<dbReference type="EMBL" id="NMUH01002185">
    <property type="protein sequence ID" value="MQL98419.1"/>
    <property type="molecule type" value="Genomic_DNA"/>
</dbReference>
<proteinExistence type="predicted"/>
<dbReference type="SUPFAM" id="SSF52949">
    <property type="entry name" value="Macro domain-like"/>
    <property type="match status" value="1"/>
</dbReference>